<dbReference type="AlphaFoldDB" id="A0A517M974"/>
<dbReference type="Proteomes" id="UP000320672">
    <property type="component" value="Chromosome"/>
</dbReference>
<sequence length="161" mass="17299">MHQHLNATQLIEIGDAVSASLEGMKVGQHAVSGSFIGSNPALNKAMNLFIKQTFEQATLDAGFLEIAPFNRVVEEASDRVNPECKSKEGKLWSIVAALGDITASLGEAQPSEHDLPTVRRNFIGAIKRESGLGEHAARETCDRFQAAIITAIDSVVGRQKS</sequence>
<protein>
    <submittedName>
        <fullName evidence="1">Uncharacterized protein</fullName>
    </submittedName>
</protein>
<name>A0A517M974_9BACT</name>
<keyword evidence="2" id="KW-1185">Reference proteome</keyword>
<evidence type="ECO:0000313" key="2">
    <source>
        <dbReference type="Proteomes" id="UP000320672"/>
    </source>
</evidence>
<dbReference type="EMBL" id="CP036262">
    <property type="protein sequence ID" value="QDS91440.1"/>
    <property type="molecule type" value="Genomic_DNA"/>
</dbReference>
<accession>A0A517M974</accession>
<reference evidence="1 2" key="1">
    <citation type="submission" date="2019-02" db="EMBL/GenBank/DDBJ databases">
        <title>Deep-cultivation of Planctomycetes and their phenomic and genomic characterization uncovers novel biology.</title>
        <authorList>
            <person name="Wiegand S."/>
            <person name="Jogler M."/>
            <person name="Boedeker C."/>
            <person name="Pinto D."/>
            <person name="Vollmers J."/>
            <person name="Rivas-Marin E."/>
            <person name="Kohn T."/>
            <person name="Peeters S.H."/>
            <person name="Heuer A."/>
            <person name="Rast P."/>
            <person name="Oberbeckmann S."/>
            <person name="Bunk B."/>
            <person name="Jeske O."/>
            <person name="Meyerdierks A."/>
            <person name="Storesund J.E."/>
            <person name="Kallscheuer N."/>
            <person name="Luecker S."/>
            <person name="Lage O.M."/>
            <person name="Pohl T."/>
            <person name="Merkel B.J."/>
            <person name="Hornburger P."/>
            <person name="Mueller R.-W."/>
            <person name="Bruemmer F."/>
            <person name="Labrenz M."/>
            <person name="Spormann A.M."/>
            <person name="Op den Camp H."/>
            <person name="Overmann J."/>
            <person name="Amann R."/>
            <person name="Jetten M.S.M."/>
            <person name="Mascher T."/>
            <person name="Medema M.H."/>
            <person name="Devos D.P."/>
            <person name="Kaster A.-K."/>
            <person name="Ovreas L."/>
            <person name="Rohde M."/>
            <person name="Galperin M.Y."/>
            <person name="Jogler C."/>
        </authorList>
    </citation>
    <scope>NUCLEOTIDE SEQUENCE [LARGE SCALE GENOMIC DNA]</scope>
    <source>
        <strain evidence="1 2">FF011L</strain>
    </source>
</reference>
<dbReference type="RefSeq" id="WP_145349508.1">
    <property type="nucleotide sequence ID" value="NZ_CP036262.1"/>
</dbReference>
<dbReference type="KEGG" id="rml:FF011L_01700"/>
<organism evidence="1 2">
    <name type="scientific">Roseimaritima multifibrata</name>
    <dbReference type="NCBI Taxonomy" id="1930274"/>
    <lineage>
        <taxon>Bacteria</taxon>
        <taxon>Pseudomonadati</taxon>
        <taxon>Planctomycetota</taxon>
        <taxon>Planctomycetia</taxon>
        <taxon>Pirellulales</taxon>
        <taxon>Pirellulaceae</taxon>
        <taxon>Roseimaritima</taxon>
    </lineage>
</organism>
<evidence type="ECO:0000313" key="1">
    <source>
        <dbReference type="EMBL" id="QDS91440.1"/>
    </source>
</evidence>
<proteinExistence type="predicted"/>
<gene>
    <name evidence="1" type="ORF">FF011L_01700</name>
</gene>